<reference evidence="1" key="1">
    <citation type="submission" date="2014-11" db="EMBL/GenBank/DDBJ databases">
        <authorList>
            <person name="Amaro Gonzalez C."/>
        </authorList>
    </citation>
    <scope>NUCLEOTIDE SEQUENCE</scope>
</reference>
<dbReference type="AlphaFoldDB" id="A0A0E9UUM3"/>
<organism evidence="1">
    <name type="scientific">Anguilla anguilla</name>
    <name type="common">European freshwater eel</name>
    <name type="synonym">Muraena anguilla</name>
    <dbReference type="NCBI Taxonomy" id="7936"/>
    <lineage>
        <taxon>Eukaryota</taxon>
        <taxon>Metazoa</taxon>
        <taxon>Chordata</taxon>
        <taxon>Craniata</taxon>
        <taxon>Vertebrata</taxon>
        <taxon>Euteleostomi</taxon>
        <taxon>Actinopterygii</taxon>
        <taxon>Neopterygii</taxon>
        <taxon>Teleostei</taxon>
        <taxon>Anguilliformes</taxon>
        <taxon>Anguillidae</taxon>
        <taxon>Anguilla</taxon>
    </lineage>
</organism>
<reference evidence="1" key="2">
    <citation type="journal article" date="2015" name="Fish Shellfish Immunol.">
        <title>Early steps in the European eel (Anguilla anguilla)-Vibrio vulnificus interaction in the gills: Role of the RtxA13 toxin.</title>
        <authorList>
            <person name="Callol A."/>
            <person name="Pajuelo D."/>
            <person name="Ebbesson L."/>
            <person name="Teles M."/>
            <person name="MacKenzie S."/>
            <person name="Amaro C."/>
        </authorList>
    </citation>
    <scope>NUCLEOTIDE SEQUENCE</scope>
</reference>
<evidence type="ECO:0000313" key="1">
    <source>
        <dbReference type="EMBL" id="JAH69446.1"/>
    </source>
</evidence>
<dbReference type="EMBL" id="GBXM01039131">
    <property type="protein sequence ID" value="JAH69446.1"/>
    <property type="molecule type" value="Transcribed_RNA"/>
</dbReference>
<proteinExistence type="predicted"/>
<accession>A0A0E9UUM3</accession>
<sequence>MLHESSSPSSRLLPSQNSQAAQMLLEIWEDAGVPGGHKSGMTCMTVLKKNSYSNRWLFMFKTSEHQSQNIVLNP</sequence>
<name>A0A0E9UUM3_ANGAN</name>
<protein>
    <submittedName>
        <fullName evidence="1">Uncharacterized protein</fullName>
    </submittedName>
</protein>